<feature type="region of interest" description="Disordered" evidence="11">
    <location>
        <begin position="386"/>
        <end position="412"/>
    </location>
</feature>
<reference evidence="13 14" key="1">
    <citation type="submission" date="2019-02" db="EMBL/GenBank/DDBJ databases">
        <title>Opniocepnalus argus genome.</title>
        <authorList>
            <person name="Zhou C."/>
            <person name="Xiao S."/>
        </authorList>
    </citation>
    <scope>NUCLEOTIDE SEQUENCE [LARGE SCALE GENOMIC DNA]</scope>
    <source>
        <strain evidence="13">OARG1902GOOAL</strain>
        <tissue evidence="13">Muscle</tissue>
    </source>
</reference>
<proteinExistence type="inferred from homology"/>
<keyword evidence="4" id="KW-0808">Transferase</keyword>
<feature type="region of interest" description="Disordered" evidence="11">
    <location>
        <begin position="486"/>
        <end position="591"/>
    </location>
</feature>
<evidence type="ECO:0000256" key="10">
    <source>
        <dbReference type="ARBA" id="ARBA00023136"/>
    </source>
</evidence>
<reference evidence="14" key="2">
    <citation type="submission" date="2019-02" db="EMBL/GenBank/DDBJ databases">
        <title>Opniocepnalus argus Var Kimnra genome.</title>
        <authorList>
            <person name="Zhou C."/>
            <person name="Xiao S."/>
        </authorList>
    </citation>
    <scope>NUCLEOTIDE SEQUENCE [LARGE SCALE GENOMIC DNA]</scope>
</reference>
<organism evidence="13 14">
    <name type="scientific">Channa argus</name>
    <name type="common">Northern snakehead</name>
    <name type="synonym">Ophicephalus argus</name>
    <dbReference type="NCBI Taxonomy" id="215402"/>
    <lineage>
        <taxon>Eukaryota</taxon>
        <taxon>Metazoa</taxon>
        <taxon>Chordata</taxon>
        <taxon>Craniata</taxon>
        <taxon>Vertebrata</taxon>
        <taxon>Euteleostomi</taxon>
        <taxon>Actinopterygii</taxon>
        <taxon>Neopterygii</taxon>
        <taxon>Teleostei</taxon>
        <taxon>Neoteleostei</taxon>
        <taxon>Acanthomorphata</taxon>
        <taxon>Anabantaria</taxon>
        <taxon>Anabantiformes</taxon>
        <taxon>Channoidei</taxon>
        <taxon>Channidae</taxon>
        <taxon>Channa</taxon>
    </lineage>
</organism>
<dbReference type="GO" id="GO:0005789">
    <property type="term" value="C:endoplasmic reticulum membrane"/>
    <property type="evidence" value="ECO:0007669"/>
    <property type="project" value="UniProtKB-SubCell"/>
</dbReference>
<evidence type="ECO:0000256" key="1">
    <source>
        <dbReference type="ARBA" id="ARBA00004477"/>
    </source>
</evidence>
<dbReference type="AlphaFoldDB" id="A0A6G1PVI6"/>
<evidence type="ECO:0000256" key="5">
    <source>
        <dbReference type="ARBA" id="ARBA00022692"/>
    </source>
</evidence>
<accession>A0A6G1PVI6</accession>
<comment type="subcellular location">
    <subcellularLocation>
        <location evidence="1">Endoplasmic reticulum membrane</location>
        <topology evidence="1">Multi-pass membrane protein</topology>
    </subcellularLocation>
</comment>
<dbReference type="GO" id="GO:0032958">
    <property type="term" value="P:inositol phosphate biosynthetic process"/>
    <property type="evidence" value="ECO:0007669"/>
    <property type="project" value="InterPro"/>
</dbReference>
<feature type="compositionally biased region" description="Basic and acidic residues" evidence="11">
    <location>
        <begin position="539"/>
        <end position="552"/>
    </location>
</feature>
<feature type="compositionally biased region" description="Basic and acidic residues" evidence="11">
    <location>
        <begin position="504"/>
        <end position="522"/>
    </location>
</feature>
<evidence type="ECO:0000256" key="12">
    <source>
        <dbReference type="SAM" id="Phobius"/>
    </source>
</evidence>
<evidence type="ECO:0000256" key="11">
    <source>
        <dbReference type="SAM" id="MobiDB-lite"/>
    </source>
</evidence>
<keyword evidence="7" id="KW-0256">Endoplasmic reticulum</keyword>
<keyword evidence="10 12" id="KW-0472">Membrane</keyword>
<sequence length="854" mass="97160">MDRESHLRSKSDGDASVLNEQLLLKLQDAITMAMARIRQRVMQSFVVFSVVSLVLWLAAFLYGSFYYSYMPRATFSTPVHYHYRTDCDSHGSLFCTYPLANISLMRNKKHVLTFGQAYRISLQLEMPESPANQELGMFMIKTTCFSQDGGKVSSSVRSARQLLSASSSRFSMLRYRSDLLRSLGTLLFLPAFLTGAAEQKQVIEVELFSDYTDDPYSPSIVVVIEILSNKVQLYSSHLYVHAHFTGISYMRLLLRVESRPDQVRTMLSEREKSTYNHQEDEKDIAAVSINAETRQRQLHDCSECVHSQLVSILFVLIKNCGKNCYESTCWSHGVDSASTLNTGHKMDTTDDKCMEKMKVEIQNKQTVDNDFSARLSDEAHRHLTISEGSSSGCSKVSSRSRPKLQTTRSFPPYSQCIGGLGENRFMDSEHNSESTTFKQQLRHDETMRGERCTAVQEKKEVELTPRCARDEVKAKWRMRRKERLGGSYEVDPDGWERGQWSGKRRVEQTEREASMREDKGRDGAQFSEWKHSSKNLSFETKRKEEEDEERKSSSTSAVEGECDKGRNEEAEELSGVREGSTPHQWSSPHPILSKLLHSSSSTSSCSSINLSSPESDEVFSEGEEVSKKRKTLRKYHGLITRGEHCYIRLEDLLSGLRRPVIMDCKMGVRTYQVEELTKAQSKATLRSDMYQKMVKIDPSAPSEEEHAKKGVTKWRYLQWRDTTSSTSTLGFRIEGIMMEDGSIQRDFRKILTIAQVTDALLYFTRSQLDILVIGSSLLFVHDHSNKANVWMIDFGKTTPVPDAKELRHNVPWAEGSREDGYLIGLTSLIASLSQAISVASWQQENSCEDEKSVT</sequence>
<evidence type="ECO:0000256" key="6">
    <source>
        <dbReference type="ARBA" id="ARBA00022777"/>
    </source>
</evidence>
<keyword evidence="9" id="KW-0443">Lipid metabolism</keyword>
<keyword evidence="8 12" id="KW-1133">Transmembrane helix</keyword>
<evidence type="ECO:0000256" key="4">
    <source>
        <dbReference type="ARBA" id="ARBA00022679"/>
    </source>
</evidence>
<keyword evidence="5 12" id="KW-0812">Transmembrane</keyword>
<dbReference type="SUPFAM" id="SSF56104">
    <property type="entry name" value="SAICAR synthase-like"/>
    <property type="match status" value="1"/>
</dbReference>
<protein>
    <recommendedName>
        <fullName evidence="3">Seipin</fullName>
    </recommendedName>
</protein>
<comment type="similarity">
    <text evidence="2">Belongs to the inositol phosphokinase (IPK) family.</text>
</comment>
<dbReference type="Pfam" id="PF03770">
    <property type="entry name" value="IPK"/>
    <property type="match status" value="2"/>
</dbReference>
<evidence type="ECO:0000256" key="2">
    <source>
        <dbReference type="ARBA" id="ARBA00007374"/>
    </source>
</evidence>
<name>A0A6G1PVI6_CHAAH</name>
<dbReference type="CDD" id="cd23995">
    <property type="entry name" value="Seipin_BSCL2_like"/>
    <property type="match status" value="1"/>
</dbReference>
<dbReference type="Proteomes" id="UP000503349">
    <property type="component" value="Chromosome 9"/>
</dbReference>
<dbReference type="Pfam" id="PF06775">
    <property type="entry name" value="Seipin"/>
    <property type="match status" value="1"/>
</dbReference>
<keyword evidence="14" id="KW-1185">Reference proteome</keyword>
<feature type="transmembrane region" description="Helical" evidence="12">
    <location>
        <begin position="45"/>
        <end position="69"/>
    </location>
</feature>
<dbReference type="PANTHER" id="PTHR21212">
    <property type="entry name" value="BERNARDINELLI-SEIP CONGENITAL LIPODYSTROPHY 2 HOMOLOG BSCL2 PROTEIN"/>
    <property type="match status" value="1"/>
</dbReference>
<dbReference type="InterPro" id="IPR005522">
    <property type="entry name" value="IPK"/>
</dbReference>
<dbReference type="Gene3D" id="3.30.470.160">
    <property type="entry name" value="Inositol polyphosphate kinase"/>
    <property type="match status" value="2"/>
</dbReference>
<evidence type="ECO:0000256" key="9">
    <source>
        <dbReference type="ARBA" id="ARBA00023098"/>
    </source>
</evidence>
<dbReference type="GO" id="GO:0140042">
    <property type="term" value="P:lipid droplet formation"/>
    <property type="evidence" value="ECO:0007669"/>
    <property type="project" value="UniProtKB-ARBA"/>
</dbReference>
<feature type="compositionally biased region" description="Low complexity" evidence="11">
    <location>
        <begin position="386"/>
        <end position="399"/>
    </location>
</feature>
<dbReference type="InterPro" id="IPR038286">
    <property type="entry name" value="IPK_sf"/>
</dbReference>
<dbReference type="InterPro" id="IPR009617">
    <property type="entry name" value="Seipin"/>
</dbReference>
<gene>
    <name evidence="13" type="ORF">EXN66_Car009664</name>
</gene>
<evidence type="ECO:0000313" key="14">
    <source>
        <dbReference type="Proteomes" id="UP000503349"/>
    </source>
</evidence>
<evidence type="ECO:0000256" key="7">
    <source>
        <dbReference type="ARBA" id="ARBA00022824"/>
    </source>
</evidence>
<dbReference type="GO" id="GO:0006629">
    <property type="term" value="P:lipid metabolic process"/>
    <property type="evidence" value="ECO:0007669"/>
    <property type="project" value="UniProtKB-KW"/>
</dbReference>
<evidence type="ECO:0000256" key="3">
    <source>
        <dbReference type="ARBA" id="ARBA00022064"/>
    </source>
</evidence>
<keyword evidence="6 13" id="KW-0418">Kinase</keyword>
<dbReference type="GO" id="GO:0016301">
    <property type="term" value="F:kinase activity"/>
    <property type="evidence" value="ECO:0007669"/>
    <property type="project" value="UniProtKB-KW"/>
</dbReference>
<evidence type="ECO:0000313" key="13">
    <source>
        <dbReference type="EMBL" id="KAF3693988.1"/>
    </source>
</evidence>
<dbReference type="PANTHER" id="PTHR21212:SF0">
    <property type="entry name" value="SEIPIN"/>
    <property type="match status" value="1"/>
</dbReference>
<evidence type="ECO:0000256" key="8">
    <source>
        <dbReference type="ARBA" id="ARBA00022989"/>
    </source>
</evidence>
<dbReference type="EMBL" id="CM015720">
    <property type="protein sequence ID" value="KAF3693988.1"/>
    <property type="molecule type" value="Genomic_DNA"/>
</dbReference>